<proteinExistence type="predicted"/>
<comment type="caution">
    <text evidence="1">The sequence shown here is derived from an EMBL/GenBank/DDBJ whole genome shotgun (WGS) entry which is preliminary data.</text>
</comment>
<reference evidence="1 2" key="1">
    <citation type="submission" date="2019-03" db="EMBL/GenBank/DDBJ databases">
        <title>First draft genome of Liparis tanakae, snailfish: a comprehensive survey of snailfish specific genes.</title>
        <authorList>
            <person name="Kim W."/>
            <person name="Song I."/>
            <person name="Jeong J.-H."/>
            <person name="Kim D."/>
            <person name="Kim S."/>
            <person name="Ryu S."/>
            <person name="Song J.Y."/>
            <person name="Lee S.K."/>
        </authorList>
    </citation>
    <scope>NUCLEOTIDE SEQUENCE [LARGE SCALE GENOMIC DNA]</scope>
    <source>
        <tissue evidence="1">Muscle</tissue>
    </source>
</reference>
<evidence type="ECO:0000313" key="1">
    <source>
        <dbReference type="EMBL" id="TNN40733.1"/>
    </source>
</evidence>
<keyword evidence="2" id="KW-1185">Reference proteome</keyword>
<accession>A0A4Z2FIX9</accession>
<name>A0A4Z2FIX9_9TELE</name>
<dbReference type="Proteomes" id="UP000314294">
    <property type="component" value="Unassembled WGS sequence"/>
</dbReference>
<dbReference type="AlphaFoldDB" id="A0A4Z2FIX9"/>
<organism evidence="1 2">
    <name type="scientific">Liparis tanakae</name>
    <name type="common">Tanaka's snailfish</name>
    <dbReference type="NCBI Taxonomy" id="230148"/>
    <lineage>
        <taxon>Eukaryota</taxon>
        <taxon>Metazoa</taxon>
        <taxon>Chordata</taxon>
        <taxon>Craniata</taxon>
        <taxon>Vertebrata</taxon>
        <taxon>Euteleostomi</taxon>
        <taxon>Actinopterygii</taxon>
        <taxon>Neopterygii</taxon>
        <taxon>Teleostei</taxon>
        <taxon>Neoteleostei</taxon>
        <taxon>Acanthomorphata</taxon>
        <taxon>Eupercaria</taxon>
        <taxon>Perciformes</taxon>
        <taxon>Cottioidei</taxon>
        <taxon>Cottales</taxon>
        <taxon>Liparidae</taxon>
        <taxon>Liparis</taxon>
    </lineage>
</organism>
<evidence type="ECO:0000313" key="2">
    <source>
        <dbReference type="Proteomes" id="UP000314294"/>
    </source>
</evidence>
<sequence length="99" mass="10157">MVTVTAVDSGGAPLSVAVTLSSMIPFSSGSMASRSSSPTILNTPVSGETVAPAVFLKLTFDAVDDVIGDAFVLIQGGNADEQGVEVRDVLHRDEGENYA</sequence>
<gene>
    <name evidence="1" type="ORF">EYF80_049080</name>
</gene>
<protein>
    <submittedName>
        <fullName evidence="1">Uncharacterized protein</fullName>
    </submittedName>
</protein>
<dbReference type="EMBL" id="SRLO01001163">
    <property type="protein sequence ID" value="TNN40733.1"/>
    <property type="molecule type" value="Genomic_DNA"/>
</dbReference>